<dbReference type="AlphaFoldDB" id="A0A8H4R8F1"/>
<comment type="similarity">
    <text evidence="1">Belongs to the RdRP family.</text>
</comment>
<dbReference type="GO" id="GO:0003968">
    <property type="term" value="F:RNA-directed RNA polymerase activity"/>
    <property type="evidence" value="ECO:0007669"/>
    <property type="project" value="UniProtKB-KW"/>
</dbReference>
<dbReference type="Proteomes" id="UP000521872">
    <property type="component" value="Unassembled WGS sequence"/>
</dbReference>
<comment type="caution">
    <text evidence="3">The sequence shown here is derived from an EMBL/GenBank/DDBJ whole genome shotgun (WGS) entry which is preliminary data.</text>
</comment>
<keyword evidence="1" id="KW-0548">Nucleotidyltransferase</keyword>
<dbReference type="GO" id="GO:0030422">
    <property type="term" value="P:siRNA processing"/>
    <property type="evidence" value="ECO:0007669"/>
    <property type="project" value="TreeGrafter"/>
</dbReference>
<evidence type="ECO:0000259" key="2">
    <source>
        <dbReference type="Pfam" id="PF05183"/>
    </source>
</evidence>
<gene>
    <name evidence="3" type="ORF">D9613_001948</name>
</gene>
<dbReference type="EC" id="2.7.7.48" evidence="1"/>
<dbReference type="InterPro" id="IPR007855">
    <property type="entry name" value="RDRP"/>
</dbReference>
<dbReference type="GO" id="GO:0003723">
    <property type="term" value="F:RNA binding"/>
    <property type="evidence" value="ECO:0007669"/>
    <property type="project" value="UniProtKB-KW"/>
</dbReference>
<comment type="catalytic activity">
    <reaction evidence="1">
        <text>RNA(n) + a ribonucleoside 5'-triphosphate = RNA(n+1) + diphosphate</text>
        <dbReference type="Rhea" id="RHEA:21248"/>
        <dbReference type="Rhea" id="RHEA-COMP:14527"/>
        <dbReference type="Rhea" id="RHEA-COMP:17342"/>
        <dbReference type="ChEBI" id="CHEBI:33019"/>
        <dbReference type="ChEBI" id="CHEBI:61557"/>
        <dbReference type="ChEBI" id="CHEBI:140395"/>
        <dbReference type="EC" id="2.7.7.48"/>
    </reaction>
</comment>
<evidence type="ECO:0000256" key="1">
    <source>
        <dbReference type="RuleBase" id="RU363098"/>
    </source>
</evidence>
<reference evidence="3 4" key="1">
    <citation type="submission" date="2019-12" db="EMBL/GenBank/DDBJ databases">
        <authorList>
            <person name="Floudas D."/>
            <person name="Bentzer J."/>
            <person name="Ahren D."/>
            <person name="Johansson T."/>
            <person name="Persson P."/>
            <person name="Tunlid A."/>
        </authorList>
    </citation>
    <scope>NUCLEOTIDE SEQUENCE [LARGE SCALE GENOMIC DNA]</scope>
    <source>
        <strain evidence="3 4">CBS 102.39</strain>
    </source>
</reference>
<dbReference type="Pfam" id="PF05183">
    <property type="entry name" value="RdRP"/>
    <property type="match status" value="1"/>
</dbReference>
<keyword evidence="1" id="KW-0694">RNA-binding</keyword>
<dbReference type="EMBL" id="JAACJL010000001">
    <property type="protein sequence ID" value="KAF4623572.1"/>
    <property type="molecule type" value="Genomic_DNA"/>
</dbReference>
<accession>A0A8H4R8F1</accession>
<evidence type="ECO:0000313" key="4">
    <source>
        <dbReference type="Proteomes" id="UP000521872"/>
    </source>
</evidence>
<evidence type="ECO:0000313" key="3">
    <source>
        <dbReference type="EMBL" id="KAF4623572.1"/>
    </source>
</evidence>
<name>A0A8H4R8F1_9AGAR</name>
<protein>
    <recommendedName>
        <fullName evidence="1">RNA-dependent RNA polymerase</fullName>
        <ecNumber evidence="1">2.7.7.48</ecNumber>
    </recommendedName>
</protein>
<organism evidence="3 4">
    <name type="scientific">Agrocybe pediades</name>
    <dbReference type="NCBI Taxonomy" id="84607"/>
    <lineage>
        <taxon>Eukaryota</taxon>
        <taxon>Fungi</taxon>
        <taxon>Dikarya</taxon>
        <taxon>Basidiomycota</taxon>
        <taxon>Agaricomycotina</taxon>
        <taxon>Agaricomycetes</taxon>
        <taxon>Agaricomycetidae</taxon>
        <taxon>Agaricales</taxon>
        <taxon>Agaricineae</taxon>
        <taxon>Strophariaceae</taxon>
        <taxon>Agrocybe</taxon>
    </lineage>
</organism>
<dbReference type="PANTHER" id="PTHR23079">
    <property type="entry name" value="RNA-DEPENDENT RNA POLYMERASE"/>
    <property type="match status" value="1"/>
</dbReference>
<sequence length="1204" mass="136861">MELYMQNIDFRYTKHQVTEELAKVIHGPYFSHFSQNLNFHVHLHPDKQRVRNHNGRGFLTLPTAEVGRHFMNLYGSDPPRLPLMIGKGFVSFSISKNKPEGRPDVVERIRLQPYIDPKIAAARDEREAELNKARIPIISVQFGWECRDFVFSIECEERCEVGAGLTFSAERREIRVNLSIGATPYYIALSYPTINTMHVHNYLGQEPCIVFILNTPPTYETQHPNASMSDFITPRNSEPKRRRLSYLPISRHDEVAQYTSLALRLVCSSPRDLDHFRRWCNTAGIHHKSDTFEYPVEKRNIFSKAALDDLRIHLRRLNWIVAFQVVALIQDLSVDVQEILRLVPFVYRLVNKTGKAFTAMVLRKFRQEVVKLYWEENVTVETVIKCFRDTATQVAKSDSISILKPTDGSLCDAYHVKITPTTILLDGPFPERSNRVIRAYDPVHQESFLRVSFVDEAKLSYRFDREIDGTLFIRERVGPILKNELIIAGRKFYFLAYSQSALKEHSVWFVKPFKIVVDGRPQVVDASSIIQGLGNFHSLSFDTRLIYCPARYAARLSQAFTATDAVEIAVEEIIIKRDITTVDEKYQFTDGVGTMSKELAREIWARLKQRKANKPAPGAYQIRYGGAKGMLSVDHTLTGLAMCLRDSMLKFDTVDSNVIEIARAFDRPGAYYLNRPLIMLLENLGVPYDVFKAYQDSAVRATQAAVDSLEQAAHLFETHGLGASFRLPSVMLSLHKLSIDNLPEDMFYKKVLEYGINHILRDLKNHARIPVPNAWTLVGVADVHRYLQPEQIFACIKPIGGKTIYLEGPVLISRSPTIHPGDVKIVHAIGAPPAGSCFAIEPLANTVVFSVLGDRPIPSCLGGGDLDGDVYNLIPLKICPRFLPEKLCKPADYDPAPKKYLNRPSTMSDVADFVMEYINSDVVGIVAINWLIIADQSDHGIFDPDCMKLANLHSHAVDYPKSGEPVQLDQIPKLKSRTKPDWNAPETVSTATGNYYESQRAIGKLFRAIDLPVERDVHVEPPRRRRTRGTRQRDENELARAFDSINLGDGDIVEVIKNHVYSYLRHEVEDAEDVNAMVDLYDRYVSELNGICMTNTLSHARDKLTEEEAVVGTIIQKTSQPRKRKDAMAKLRESTDLLVRAIRDFFVGDETMTHRDHLRRAWCAYELSLDKKNEFGAKSFGWVALGAAFEAIRNIEEELKEMGY</sequence>
<dbReference type="GO" id="GO:0031380">
    <property type="term" value="C:nuclear RNA-directed RNA polymerase complex"/>
    <property type="evidence" value="ECO:0007669"/>
    <property type="project" value="TreeGrafter"/>
</dbReference>
<keyword evidence="4" id="KW-1185">Reference proteome</keyword>
<keyword evidence="1" id="KW-0808">Transferase</keyword>
<dbReference type="InterPro" id="IPR057596">
    <property type="entry name" value="RDRP_core"/>
</dbReference>
<proteinExistence type="inferred from homology"/>
<feature type="domain" description="RDRP core" evidence="2">
    <location>
        <begin position="418"/>
        <end position="1009"/>
    </location>
</feature>
<keyword evidence="1" id="KW-0696">RNA-directed RNA polymerase</keyword>
<dbReference type="PANTHER" id="PTHR23079:SF55">
    <property type="entry name" value="RNA-DIRECTED RNA POLYMERASE"/>
    <property type="match status" value="1"/>
</dbReference>